<evidence type="ECO:0000256" key="6">
    <source>
        <dbReference type="ARBA" id="ARBA00022723"/>
    </source>
</evidence>
<comment type="caution">
    <text evidence="11">The sequence shown here is derived from an EMBL/GenBank/DDBJ whole genome shotgun (WGS) entry which is preliminary data.</text>
</comment>
<dbReference type="InterPro" id="IPR003374">
    <property type="entry name" value="ApbE-like_sf"/>
</dbReference>
<keyword evidence="6" id="KW-0479">Metal-binding</keyword>
<dbReference type="EC" id="2.7.1.180" evidence="2"/>
<accession>L7KNH3</accession>
<protein>
    <recommendedName>
        <fullName evidence="3">FAD:protein FMN transferase</fullName>
        <ecNumber evidence="2">2.7.1.180</ecNumber>
    </recommendedName>
    <alternativeName>
        <fullName evidence="9">Flavin transferase</fullName>
    </alternativeName>
</protein>
<name>L7KNH3_9ACTN</name>
<evidence type="ECO:0000256" key="2">
    <source>
        <dbReference type="ARBA" id="ARBA00011955"/>
    </source>
</evidence>
<dbReference type="AlphaFoldDB" id="L7KNH3"/>
<reference evidence="11 12" key="1">
    <citation type="submission" date="2012-12" db="EMBL/GenBank/DDBJ databases">
        <title>Whole genome shotgun sequence of Gordonia aichiensis NBRC 108223.</title>
        <authorList>
            <person name="Isaki-Nakamura S."/>
            <person name="Hosoyama A."/>
            <person name="Tsuchikane K."/>
            <person name="Ando Y."/>
            <person name="Baba S."/>
            <person name="Ohji S."/>
            <person name="Hamada M."/>
            <person name="Tamura T."/>
            <person name="Yamazoe A."/>
            <person name="Yamazaki S."/>
            <person name="Fujita N."/>
        </authorList>
    </citation>
    <scope>NUCLEOTIDE SEQUENCE [LARGE SCALE GENOMIC DNA]</scope>
    <source>
        <strain evidence="11 12">NBRC 108223</strain>
    </source>
</reference>
<gene>
    <name evidence="11" type="ORF">GOACH_19_00400</name>
</gene>
<evidence type="ECO:0000256" key="7">
    <source>
        <dbReference type="ARBA" id="ARBA00022827"/>
    </source>
</evidence>
<organism evidence="11 12">
    <name type="scientific">Gordonia aichiensis NBRC 108223</name>
    <dbReference type="NCBI Taxonomy" id="1220583"/>
    <lineage>
        <taxon>Bacteria</taxon>
        <taxon>Bacillati</taxon>
        <taxon>Actinomycetota</taxon>
        <taxon>Actinomycetes</taxon>
        <taxon>Mycobacteriales</taxon>
        <taxon>Gordoniaceae</taxon>
        <taxon>Gordonia</taxon>
    </lineage>
</organism>
<dbReference type="Pfam" id="PF02424">
    <property type="entry name" value="ApbE"/>
    <property type="match status" value="1"/>
</dbReference>
<keyword evidence="8" id="KW-0460">Magnesium</keyword>
<evidence type="ECO:0000256" key="9">
    <source>
        <dbReference type="ARBA" id="ARBA00031306"/>
    </source>
</evidence>
<dbReference type="GO" id="GO:0016740">
    <property type="term" value="F:transferase activity"/>
    <property type="evidence" value="ECO:0007669"/>
    <property type="project" value="UniProtKB-KW"/>
</dbReference>
<evidence type="ECO:0000256" key="10">
    <source>
        <dbReference type="ARBA" id="ARBA00048540"/>
    </source>
</evidence>
<keyword evidence="5" id="KW-0808">Transferase</keyword>
<keyword evidence="7" id="KW-0274">FAD</keyword>
<dbReference type="SUPFAM" id="SSF143631">
    <property type="entry name" value="ApbE-like"/>
    <property type="match status" value="1"/>
</dbReference>
<evidence type="ECO:0000313" key="11">
    <source>
        <dbReference type="EMBL" id="GAC50036.1"/>
    </source>
</evidence>
<evidence type="ECO:0000256" key="8">
    <source>
        <dbReference type="ARBA" id="ARBA00022842"/>
    </source>
</evidence>
<keyword evidence="4" id="KW-0285">Flavoprotein</keyword>
<dbReference type="InterPro" id="IPR024932">
    <property type="entry name" value="ApbE"/>
</dbReference>
<evidence type="ECO:0000256" key="5">
    <source>
        <dbReference type="ARBA" id="ARBA00022679"/>
    </source>
</evidence>
<evidence type="ECO:0000313" key="12">
    <source>
        <dbReference type="Proteomes" id="UP000010988"/>
    </source>
</evidence>
<proteinExistence type="predicted"/>
<dbReference type="PANTHER" id="PTHR30040">
    <property type="entry name" value="THIAMINE BIOSYNTHESIS LIPOPROTEIN APBE"/>
    <property type="match status" value="1"/>
</dbReference>
<dbReference type="eggNOG" id="COG1477">
    <property type="taxonomic scope" value="Bacteria"/>
</dbReference>
<comment type="catalytic activity">
    <reaction evidence="10">
        <text>L-threonyl-[protein] + FAD = FMN-L-threonyl-[protein] + AMP + H(+)</text>
        <dbReference type="Rhea" id="RHEA:36847"/>
        <dbReference type="Rhea" id="RHEA-COMP:11060"/>
        <dbReference type="Rhea" id="RHEA-COMP:11061"/>
        <dbReference type="ChEBI" id="CHEBI:15378"/>
        <dbReference type="ChEBI" id="CHEBI:30013"/>
        <dbReference type="ChEBI" id="CHEBI:57692"/>
        <dbReference type="ChEBI" id="CHEBI:74257"/>
        <dbReference type="ChEBI" id="CHEBI:456215"/>
        <dbReference type="EC" id="2.7.1.180"/>
    </reaction>
</comment>
<evidence type="ECO:0000256" key="1">
    <source>
        <dbReference type="ARBA" id="ARBA00001946"/>
    </source>
</evidence>
<dbReference type="EMBL" id="BANR01000019">
    <property type="protein sequence ID" value="GAC50036.1"/>
    <property type="molecule type" value="Genomic_DNA"/>
</dbReference>
<sequence>MTGTITAGTITAEAERVYSLSLRAIGTHVRLLTPDATVLDAARVMLADRLESLDRVASRFRTDSELAQINRASRIAAGEGRDVVRLSVSQELAELLAHALEVESLTGGLVTPTVGNALIAVGYDADIEVVRHRTESARSTDRPRGVDMGSECVLQGNTLTVSAGAALDLGSSAKAFAAHQWSAKIACRVGAGILLDLGGDLASAGPSPSGGWRVGVVDWTGTTRQVVVADGGQSFATSSTKVRVWQTGQRRRHHIIDPRTGSPARTPWAQVTCACAATQWANAASTASVILGVNAPEWLSDRGIPALLIAHNGAETRVAGWPPATATDAGAQR</sequence>
<dbReference type="PANTHER" id="PTHR30040:SF2">
    <property type="entry name" value="FAD:PROTEIN FMN TRANSFERASE"/>
    <property type="match status" value="1"/>
</dbReference>
<dbReference type="GO" id="GO:0046872">
    <property type="term" value="F:metal ion binding"/>
    <property type="evidence" value="ECO:0007669"/>
    <property type="project" value="UniProtKB-KW"/>
</dbReference>
<evidence type="ECO:0000256" key="4">
    <source>
        <dbReference type="ARBA" id="ARBA00022630"/>
    </source>
</evidence>
<dbReference type="Gene3D" id="3.10.520.10">
    <property type="entry name" value="ApbE-like domains"/>
    <property type="match status" value="1"/>
</dbReference>
<evidence type="ECO:0000256" key="3">
    <source>
        <dbReference type="ARBA" id="ARBA00016337"/>
    </source>
</evidence>
<dbReference type="Proteomes" id="UP000010988">
    <property type="component" value="Unassembled WGS sequence"/>
</dbReference>
<keyword evidence="12" id="KW-1185">Reference proteome</keyword>
<dbReference type="OrthoDB" id="9778595at2"/>
<comment type="cofactor">
    <cofactor evidence="1">
        <name>Mg(2+)</name>
        <dbReference type="ChEBI" id="CHEBI:18420"/>
    </cofactor>
</comment>